<dbReference type="SUPFAM" id="SSF51445">
    <property type="entry name" value="(Trans)glycosidases"/>
    <property type="match status" value="1"/>
</dbReference>
<dbReference type="SMART" id="SM00642">
    <property type="entry name" value="Aamy"/>
    <property type="match status" value="1"/>
</dbReference>
<dbReference type="InterPro" id="IPR017853">
    <property type="entry name" value="GH"/>
</dbReference>
<comment type="caution">
    <text evidence="3">The sequence shown here is derived from an EMBL/GenBank/DDBJ whole genome shotgun (WGS) entry which is preliminary data.</text>
</comment>
<dbReference type="InterPro" id="IPR013783">
    <property type="entry name" value="Ig-like_fold"/>
</dbReference>
<evidence type="ECO:0000313" key="3">
    <source>
        <dbReference type="EMBL" id="MBM6738344.1"/>
    </source>
</evidence>
<dbReference type="Pfam" id="PF00128">
    <property type="entry name" value="Alpha-amylase"/>
    <property type="match status" value="1"/>
</dbReference>
<dbReference type="Gene3D" id="3.20.20.80">
    <property type="entry name" value="Glycosidases"/>
    <property type="match status" value="2"/>
</dbReference>
<evidence type="ECO:0000256" key="1">
    <source>
        <dbReference type="ARBA" id="ARBA00008061"/>
    </source>
</evidence>
<dbReference type="EMBL" id="JACLYY010000008">
    <property type="protein sequence ID" value="MBM6738344.1"/>
    <property type="molecule type" value="Genomic_DNA"/>
</dbReference>
<dbReference type="Gene3D" id="2.60.40.10">
    <property type="entry name" value="Immunoglobulins"/>
    <property type="match status" value="1"/>
</dbReference>
<protein>
    <submittedName>
        <fullName evidence="3">Glycogen debranching protein</fullName>
    </submittedName>
</protein>
<organism evidence="3 4">
    <name type="scientific">Faecalicatena fissicatena</name>
    <dbReference type="NCBI Taxonomy" id="290055"/>
    <lineage>
        <taxon>Bacteria</taxon>
        <taxon>Bacillati</taxon>
        <taxon>Bacillota</taxon>
        <taxon>Clostridia</taxon>
        <taxon>Lachnospirales</taxon>
        <taxon>Lachnospiraceae</taxon>
        <taxon>Faecalicatena</taxon>
    </lineage>
</organism>
<evidence type="ECO:0000313" key="4">
    <source>
        <dbReference type="Proteomes" id="UP000716906"/>
    </source>
</evidence>
<dbReference type="SUPFAM" id="SSF81296">
    <property type="entry name" value="E set domains"/>
    <property type="match status" value="1"/>
</dbReference>
<dbReference type="Gene3D" id="2.60.40.1180">
    <property type="entry name" value="Golgi alpha-mannosidase II"/>
    <property type="match status" value="1"/>
</dbReference>
<proteinExistence type="inferred from homology"/>
<dbReference type="InterPro" id="IPR013780">
    <property type="entry name" value="Glyco_hydro_b"/>
</dbReference>
<dbReference type="Proteomes" id="UP000716906">
    <property type="component" value="Unassembled WGS sequence"/>
</dbReference>
<feature type="domain" description="Glycosyl hydrolase family 13 catalytic" evidence="2">
    <location>
        <begin position="139"/>
        <end position="449"/>
    </location>
</feature>
<dbReference type="SUPFAM" id="SSF51011">
    <property type="entry name" value="Glycosyl hydrolase domain"/>
    <property type="match status" value="1"/>
</dbReference>
<gene>
    <name evidence="3" type="ORF">H7U36_09585</name>
</gene>
<dbReference type="InterPro" id="IPR006047">
    <property type="entry name" value="GH13_cat_dom"/>
</dbReference>
<name>A0ABS2E9N3_9FIRM</name>
<dbReference type="PANTHER" id="PTHR43002">
    <property type="entry name" value="GLYCOGEN DEBRANCHING ENZYME"/>
    <property type="match status" value="1"/>
</dbReference>
<dbReference type="CDD" id="cd11234">
    <property type="entry name" value="E_set_GDE_N"/>
    <property type="match status" value="1"/>
</dbReference>
<evidence type="ECO:0000259" key="2">
    <source>
        <dbReference type="SMART" id="SM00642"/>
    </source>
</evidence>
<sequence length="567" mass="64547">MTKKEGKPLPLGAEVRENKVNFAVEAPPEKTCELLLYKKGEKEPALCFDMPRREETGAVRFLALEDFPAQEYEYCYRIGEEMIVDPYARKLSGTEKFHETLDDTAQTRRPVRGVLYVDDYDWEGDKRPCIPMHRVVAYSLHVRGFTKHASSRVKHKGTFAGVVEKIPYMLELGINQIHCMPVYEFMPSPKYVNYWGYGPGCYFAPKAAYAAGDPVTELKDMVKTCHKAGIEVILEMPFEGNTPRILMEACLRHYMLEYHVDGFILNPDVTPVEGVYSDPMLRGLKLLKHQTGFQNVMRRFLKGDEGMVGDVIYWLRRQAGAEGFYNYIANQNGFTLNDLVSYDAKHNEANGENNQDGPDYNYSWNCGAEGPSRKKAVMALREGQRRNAFFLVLLAQGTPCILAGDEFANTQKGNNNAYCQDNPTGWLDWSRLEREKKLFSFVKELIALRKAHPVLSQEKELLGMDQISCGVPDVSYHGAYAWQTPSEVSSRQLGVYYCGKMAGDEDCFVAYNMHWLEHEFALPALPKGKKWYLVADTKEGILAEEEPLENQREALLKDRTIAVFTGR</sequence>
<keyword evidence="4" id="KW-1185">Reference proteome</keyword>
<dbReference type="RefSeq" id="WP_033124546.1">
    <property type="nucleotide sequence ID" value="NZ_JACLYY010000008.1"/>
</dbReference>
<comment type="similarity">
    <text evidence="1">Belongs to the glycosyl hydrolase 13 family.</text>
</comment>
<reference evidence="3 4" key="1">
    <citation type="journal article" date="2021" name="Sci. Rep.">
        <title>The distribution of antibiotic resistance genes in chicken gut microbiota commensals.</title>
        <authorList>
            <person name="Juricova H."/>
            <person name="Matiasovicova J."/>
            <person name="Kubasova T."/>
            <person name="Cejkova D."/>
            <person name="Rychlik I."/>
        </authorList>
    </citation>
    <scope>NUCLEOTIDE SEQUENCE [LARGE SCALE GENOMIC DNA]</scope>
    <source>
        <strain evidence="3 4">An773</strain>
    </source>
</reference>
<accession>A0ABS2E9N3</accession>
<dbReference type="InterPro" id="IPR014756">
    <property type="entry name" value="Ig_E-set"/>
</dbReference>